<dbReference type="SMART" id="SM00754">
    <property type="entry name" value="CHRD"/>
    <property type="match status" value="2"/>
</dbReference>
<feature type="region of interest" description="Disordered" evidence="1">
    <location>
        <begin position="23"/>
        <end position="68"/>
    </location>
</feature>
<evidence type="ECO:0000259" key="3">
    <source>
        <dbReference type="SMART" id="SM00754"/>
    </source>
</evidence>
<feature type="chain" id="PRO_5037848371" description="CHRD domain-containing protein" evidence="2">
    <location>
        <begin position="24"/>
        <end position="328"/>
    </location>
</feature>
<evidence type="ECO:0000256" key="1">
    <source>
        <dbReference type="SAM" id="MobiDB-lite"/>
    </source>
</evidence>
<feature type="domain" description="CHRD" evidence="3">
    <location>
        <begin position="67"/>
        <end position="190"/>
    </location>
</feature>
<sequence length="328" mass="33585">MQKRFLSVAASAVLLGAAGVAPAAAHGGSGSSHGNHGVHGTGGTGNGQVGAQDHHAVSTPAPAGPAAAYTARLSGDQEVPVPGGPAVDDPDGSATALITVKGDRVTFALRWKGLVPSLGHIHQGAAGRNGAVKASLFGSAMPDSVDAAAGRTTVTDAGLAERIRTDPAGFYVNLHSAEFPGGAVRGQLKPVKGPVNPLGVIRGGPLRAFSDGEQEVPKSDASKVGDPDGHAVTFLRPRGTTVDYSLAWLNIQSPALGHIHRGEFGKNGDVVFNFFNRPVPDGVFAVSGKLTGQSRDAVKRVRETPGNYYSNIHTPEFPDGAVRGQLFR</sequence>
<dbReference type="AlphaFoldDB" id="A0A918QJ80"/>
<protein>
    <recommendedName>
        <fullName evidence="3">CHRD domain-containing protein</fullName>
    </recommendedName>
</protein>
<dbReference type="RefSeq" id="WP_190125759.1">
    <property type="nucleotide sequence ID" value="NZ_BMWG01000021.1"/>
</dbReference>
<dbReference type="Proteomes" id="UP000630936">
    <property type="component" value="Unassembled WGS sequence"/>
</dbReference>
<feature type="signal peptide" evidence="2">
    <location>
        <begin position="1"/>
        <end position="23"/>
    </location>
</feature>
<feature type="domain" description="CHRD" evidence="3">
    <location>
        <begin position="204"/>
        <end position="328"/>
    </location>
</feature>
<keyword evidence="2" id="KW-0732">Signal</keyword>
<dbReference type="EMBL" id="BMWG01000021">
    <property type="protein sequence ID" value="GGZ52322.1"/>
    <property type="molecule type" value="Genomic_DNA"/>
</dbReference>
<evidence type="ECO:0000313" key="5">
    <source>
        <dbReference type="Proteomes" id="UP000630936"/>
    </source>
</evidence>
<evidence type="ECO:0000313" key="4">
    <source>
        <dbReference type="EMBL" id="GGZ52322.1"/>
    </source>
</evidence>
<name>A0A918QJ80_9ACTN</name>
<accession>A0A918QJ80</accession>
<dbReference type="Pfam" id="PF07452">
    <property type="entry name" value="CHRD"/>
    <property type="match status" value="2"/>
</dbReference>
<reference evidence="4" key="2">
    <citation type="submission" date="2020-09" db="EMBL/GenBank/DDBJ databases">
        <authorList>
            <person name="Sun Q."/>
            <person name="Ohkuma M."/>
        </authorList>
    </citation>
    <scope>NUCLEOTIDE SEQUENCE</scope>
    <source>
        <strain evidence="4">JCM 4988</strain>
    </source>
</reference>
<dbReference type="InterPro" id="IPR010895">
    <property type="entry name" value="CHRD"/>
</dbReference>
<proteinExistence type="predicted"/>
<feature type="compositionally biased region" description="Gly residues" evidence="1">
    <location>
        <begin position="27"/>
        <end position="48"/>
    </location>
</feature>
<evidence type="ECO:0000256" key="2">
    <source>
        <dbReference type="SAM" id="SignalP"/>
    </source>
</evidence>
<organism evidence="4 5">
    <name type="scientific">Streptomyces inusitatus</name>
    <dbReference type="NCBI Taxonomy" id="68221"/>
    <lineage>
        <taxon>Bacteria</taxon>
        <taxon>Bacillati</taxon>
        <taxon>Actinomycetota</taxon>
        <taxon>Actinomycetes</taxon>
        <taxon>Kitasatosporales</taxon>
        <taxon>Streptomycetaceae</taxon>
        <taxon>Streptomyces</taxon>
    </lineage>
</organism>
<comment type="caution">
    <text evidence="4">The sequence shown here is derived from an EMBL/GenBank/DDBJ whole genome shotgun (WGS) entry which is preliminary data.</text>
</comment>
<reference evidence="4" key="1">
    <citation type="journal article" date="2014" name="Int. J. Syst. Evol. Microbiol.">
        <title>Complete genome sequence of Corynebacterium casei LMG S-19264T (=DSM 44701T), isolated from a smear-ripened cheese.</title>
        <authorList>
            <consortium name="US DOE Joint Genome Institute (JGI-PGF)"/>
            <person name="Walter F."/>
            <person name="Albersmeier A."/>
            <person name="Kalinowski J."/>
            <person name="Ruckert C."/>
        </authorList>
    </citation>
    <scope>NUCLEOTIDE SEQUENCE</scope>
    <source>
        <strain evidence="4">JCM 4988</strain>
    </source>
</reference>
<gene>
    <name evidence="4" type="ORF">GCM10010387_53250</name>
</gene>
<keyword evidence="5" id="KW-1185">Reference proteome</keyword>